<keyword evidence="2" id="KW-0812">Transmembrane</keyword>
<dbReference type="AlphaFoldDB" id="A0A067NQN8"/>
<evidence type="ECO:0000313" key="5">
    <source>
        <dbReference type="Proteomes" id="UP000027073"/>
    </source>
</evidence>
<proteinExistence type="predicted"/>
<evidence type="ECO:0008006" key="6">
    <source>
        <dbReference type="Google" id="ProtNLM"/>
    </source>
</evidence>
<feature type="region of interest" description="Disordered" evidence="1">
    <location>
        <begin position="151"/>
        <end position="208"/>
    </location>
</feature>
<dbReference type="VEuPathDB" id="FungiDB:PLEOSDRAFT_1106842"/>
<dbReference type="HOGENOM" id="CLU_1321367_0_0_1"/>
<feature type="signal peptide" evidence="3">
    <location>
        <begin position="1"/>
        <end position="21"/>
    </location>
</feature>
<name>A0A067NQN8_PLEO1</name>
<evidence type="ECO:0000256" key="1">
    <source>
        <dbReference type="SAM" id="MobiDB-lite"/>
    </source>
</evidence>
<dbReference type="EMBL" id="KL198010">
    <property type="protein sequence ID" value="KDQ25956.1"/>
    <property type="molecule type" value="Genomic_DNA"/>
</dbReference>
<keyword evidence="2" id="KW-1133">Transmembrane helix</keyword>
<evidence type="ECO:0000313" key="4">
    <source>
        <dbReference type="EMBL" id="KDQ25956.1"/>
    </source>
</evidence>
<gene>
    <name evidence="4" type="ORF">PLEOSDRAFT_1106842</name>
</gene>
<dbReference type="Proteomes" id="UP000027073">
    <property type="component" value="Unassembled WGS sequence"/>
</dbReference>
<organism evidence="4 5">
    <name type="scientific">Pleurotus ostreatus (strain PC15)</name>
    <name type="common">Oyster mushroom</name>
    <dbReference type="NCBI Taxonomy" id="1137138"/>
    <lineage>
        <taxon>Eukaryota</taxon>
        <taxon>Fungi</taxon>
        <taxon>Dikarya</taxon>
        <taxon>Basidiomycota</taxon>
        <taxon>Agaricomycotina</taxon>
        <taxon>Agaricomycetes</taxon>
        <taxon>Agaricomycetidae</taxon>
        <taxon>Agaricales</taxon>
        <taxon>Pleurotineae</taxon>
        <taxon>Pleurotaceae</taxon>
        <taxon>Pleurotus</taxon>
    </lineage>
</organism>
<sequence>MRTKASSSLFFCFALVQSIKAAAISFNWKTPENYAGIAHGMGTSEHAFAVDVSSANADVRIPQGVEVGGSVVVRYSSDITRSDPTEPTAAQVFHHLVPRNKAEGKEKPAHPRNVGYAIVIGAVAGLIFLIAMIAVSCHCFRKHRMQSKVASISMSMPKSKSKGGGPASGGVYARLPDPEPVDRPAGTFQQPHYDPNVPYATPWSPPSH</sequence>
<accession>A0A067NQN8</accession>
<evidence type="ECO:0000256" key="2">
    <source>
        <dbReference type="SAM" id="Phobius"/>
    </source>
</evidence>
<feature type="chain" id="PRO_5001642474" description="Mid2 domain-containing protein" evidence="3">
    <location>
        <begin position="22"/>
        <end position="208"/>
    </location>
</feature>
<dbReference type="OrthoDB" id="3129229at2759"/>
<keyword evidence="2" id="KW-0472">Membrane</keyword>
<keyword evidence="3" id="KW-0732">Signal</keyword>
<reference evidence="5" key="1">
    <citation type="journal article" date="2014" name="Proc. Natl. Acad. Sci. U.S.A.">
        <title>Extensive sampling of basidiomycete genomes demonstrates inadequacy of the white-rot/brown-rot paradigm for wood decay fungi.</title>
        <authorList>
            <person name="Riley R."/>
            <person name="Salamov A.A."/>
            <person name="Brown D.W."/>
            <person name="Nagy L.G."/>
            <person name="Floudas D."/>
            <person name="Held B.W."/>
            <person name="Levasseur A."/>
            <person name="Lombard V."/>
            <person name="Morin E."/>
            <person name="Otillar R."/>
            <person name="Lindquist E.A."/>
            <person name="Sun H."/>
            <person name="LaButti K.M."/>
            <person name="Schmutz J."/>
            <person name="Jabbour D."/>
            <person name="Luo H."/>
            <person name="Baker S.E."/>
            <person name="Pisabarro A.G."/>
            <person name="Walton J.D."/>
            <person name="Blanchette R.A."/>
            <person name="Henrissat B."/>
            <person name="Martin F."/>
            <person name="Cullen D."/>
            <person name="Hibbett D.S."/>
            <person name="Grigoriev I.V."/>
        </authorList>
    </citation>
    <scope>NUCLEOTIDE SEQUENCE [LARGE SCALE GENOMIC DNA]</scope>
    <source>
        <strain evidence="5">PC15</strain>
    </source>
</reference>
<feature type="transmembrane region" description="Helical" evidence="2">
    <location>
        <begin position="114"/>
        <end position="135"/>
    </location>
</feature>
<dbReference type="InParanoid" id="A0A067NQN8"/>
<protein>
    <recommendedName>
        <fullName evidence="6">Mid2 domain-containing protein</fullName>
    </recommendedName>
</protein>
<evidence type="ECO:0000256" key="3">
    <source>
        <dbReference type="SAM" id="SignalP"/>
    </source>
</evidence>